<feature type="transmembrane region" description="Helical" evidence="6">
    <location>
        <begin position="12"/>
        <end position="36"/>
    </location>
</feature>
<organism evidence="8 9">
    <name type="scientific">Cajanus cajan</name>
    <name type="common">Pigeon pea</name>
    <name type="synonym">Cajanus indicus</name>
    <dbReference type="NCBI Taxonomy" id="3821"/>
    <lineage>
        <taxon>Eukaryota</taxon>
        <taxon>Viridiplantae</taxon>
        <taxon>Streptophyta</taxon>
        <taxon>Embryophyta</taxon>
        <taxon>Tracheophyta</taxon>
        <taxon>Spermatophyta</taxon>
        <taxon>Magnoliopsida</taxon>
        <taxon>eudicotyledons</taxon>
        <taxon>Gunneridae</taxon>
        <taxon>Pentapetalae</taxon>
        <taxon>rosids</taxon>
        <taxon>fabids</taxon>
        <taxon>Fabales</taxon>
        <taxon>Fabaceae</taxon>
        <taxon>Papilionoideae</taxon>
        <taxon>50 kb inversion clade</taxon>
        <taxon>NPAAA clade</taxon>
        <taxon>indigoferoid/millettioid clade</taxon>
        <taxon>Phaseoleae</taxon>
        <taxon>Cajanus</taxon>
    </lineage>
</organism>
<evidence type="ECO:0000256" key="3">
    <source>
        <dbReference type="ARBA" id="ARBA00022692"/>
    </source>
</evidence>
<comment type="similarity">
    <text evidence="2 6">Belongs to the drug/metabolite transporter (DMT) superfamily. Plant drug/metabolite exporter (P-DME) (TC 2.A.7.4) family.</text>
</comment>
<dbReference type="OMA" id="IMVVYAN"/>
<feature type="domain" description="EamA" evidence="7">
    <location>
        <begin position="183"/>
        <end position="320"/>
    </location>
</feature>
<feature type="transmembrane region" description="Helical" evidence="6">
    <location>
        <begin position="277"/>
        <end position="297"/>
    </location>
</feature>
<feature type="transmembrane region" description="Helical" evidence="6">
    <location>
        <begin position="75"/>
        <end position="97"/>
    </location>
</feature>
<dbReference type="InterPro" id="IPR030184">
    <property type="entry name" value="WAT1-related"/>
</dbReference>
<dbReference type="Pfam" id="PF00892">
    <property type="entry name" value="EamA"/>
    <property type="match status" value="2"/>
</dbReference>
<evidence type="ECO:0000256" key="6">
    <source>
        <dbReference type="RuleBase" id="RU363077"/>
    </source>
</evidence>
<dbReference type="Proteomes" id="UP000075243">
    <property type="component" value="Chromosome 6"/>
</dbReference>
<comment type="subcellular location">
    <subcellularLocation>
        <location evidence="1 6">Membrane</location>
        <topology evidence="1 6">Multi-pass membrane protein</topology>
    </subcellularLocation>
</comment>
<feature type="transmembrane region" description="Helical" evidence="6">
    <location>
        <begin position="103"/>
        <end position="125"/>
    </location>
</feature>
<evidence type="ECO:0000256" key="2">
    <source>
        <dbReference type="ARBA" id="ARBA00007635"/>
    </source>
</evidence>
<dbReference type="Gramene" id="C.cajan_12108.t">
    <property type="protein sequence ID" value="C.cajan_12108.t"/>
    <property type="gene ID" value="C.cajan_12108"/>
</dbReference>
<feature type="domain" description="EamA" evidence="7">
    <location>
        <begin position="17"/>
        <end position="153"/>
    </location>
</feature>
<accession>A0A151TGP7</accession>
<feature type="transmembrane region" description="Helical" evidence="6">
    <location>
        <begin position="42"/>
        <end position="63"/>
    </location>
</feature>
<dbReference type="GO" id="GO:0016020">
    <property type="term" value="C:membrane"/>
    <property type="evidence" value="ECO:0007669"/>
    <property type="project" value="UniProtKB-SubCell"/>
</dbReference>
<dbReference type="PANTHER" id="PTHR31218">
    <property type="entry name" value="WAT1-RELATED PROTEIN"/>
    <property type="match status" value="1"/>
</dbReference>
<dbReference type="InterPro" id="IPR000620">
    <property type="entry name" value="EamA_dom"/>
</dbReference>
<evidence type="ECO:0000256" key="1">
    <source>
        <dbReference type="ARBA" id="ARBA00004141"/>
    </source>
</evidence>
<feature type="transmembrane region" description="Helical" evidence="6">
    <location>
        <begin position="177"/>
        <end position="199"/>
    </location>
</feature>
<evidence type="ECO:0000256" key="5">
    <source>
        <dbReference type="ARBA" id="ARBA00023136"/>
    </source>
</evidence>
<keyword evidence="3 6" id="KW-0812">Transmembrane</keyword>
<feature type="transmembrane region" description="Helical" evidence="6">
    <location>
        <begin position="211"/>
        <end position="234"/>
    </location>
</feature>
<feature type="transmembrane region" description="Helical" evidence="6">
    <location>
        <begin position="303"/>
        <end position="322"/>
    </location>
</feature>
<keyword evidence="5 6" id="KW-0472">Membrane</keyword>
<evidence type="ECO:0000313" key="9">
    <source>
        <dbReference type="Proteomes" id="UP000075243"/>
    </source>
</evidence>
<keyword evidence="4 6" id="KW-1133">Transmembrane helix</keyword>
<feature type="transmembrane region" description="Helical" evidence="6">
    <location>
        <begin position="246"/>
        <end position="265"/>
    </location>
</feature>
<name>A0A151TGP7_CAJCA</name>
<dbReference type="InterPro" id="IPR037185">
    <property type="entry name" value="EmrE-like"/>
</dbReference>
<dbReference type="SUPFAM" id="SSF103481">
    <property type="entry name" value="Multidrug resistance efflux transporter EmrE"/>
    <property type="match status" value="2"/>
</dbReference>
<protein>
    <recommendedName>
        <fullName evidence="6">WAT1-related protein</fullName>
    </recommendedName>
</protein>
<feature type="transmembrane region" description="Helical" evidence="6">
    <location>
        <begin position="137"/>
        <end position="157"/>
    </location>
</feature>
<dbReference type="AlphaFoldDB" id="A0A151TGP7"/>
<dbReference type="EMBL" id="CM003608">
    <property type="protein sequence ID" value="KYP66193.1"/>
    <property type="molecule type" value="Genomic_DNA"/>
</dbReference>
<dbReference type="GO" id="GO:0022857">
    <property type="term" value="F:transmembrane transporter activity"/>
    <property type="evidence" value="ECO:0007669"/>
    <property type="project" value="InterPro"/>
</dbReference>
<reference evidence="8 9" key="1">
    <citation type="journal article" date="2012" name="Nat. Biotechnol.">
        <title>Draft genome sequence of pigeonpea (Cajanus cajan), an orphan legume crop of resource-poor farmers.</title>
        <authorList>
            <person name="Varshney R.K."/>
            <person name="Chen W."/>
            <person name="Li Y."/>
            <person name="Bharti A.K."/>
            <person name="Saxena R.K."/>
            <person name="Schlueter J.A."/>
            <person name="Donoghue M.T."/>
            <person name="Azam S."/>
            <person name="Fan G."/>
            <person name="Whaley A.M."/>
            <person name="Farmer A.D."/>
            <person name="Sheridan J."/>
            <person name="Iwata A."/>
            <person name="Tuteja R."/>
            <person name="Penmetsa R.V."/>
            <person name="Wu W."/>
            <person name="Upadhyaya H.D."/>
            <person name="Yang S.P."/>
            <person name="Shah T."/>
            <person name="Saxena K.B."/>
            <person name="Michael T."/>
            <person name="McCombie W.R."/>
            <person name="Yang B."/>
            <person name="Zhang G."/>
            <person name="Yang H."/>
            <person name="Wang J."/>
            <person name="Spillane C."/>
            <person name="Cook D.R."/>
            <person name="May G.D."/>
            <person name="Xu X."/>
            <person name="Jackson S.A."/>
        </authorList>
    </citation>
    <scope>NUCLEOTIDE SEQUENCE [LARGE SCALE GENOMIC DNA]</scope>
    <source>
        <strain evidence="9">cv. Asha</strain>
    </source>
</reference>
<sequence length="347" mass="38158">MVGWVNGWSKLLPFVGMVVAMMAQSGSNVVIQVAMADGINKYVMVVYSMALSTILLLPFLFFLHSSERPPLTFSVLCSFFLLALFGSLGQIMAYIGIDLSSATLASATLNLIPAFTFVLAVIFRMEVVHWTHYSSQAKVLGTIVSIAGAFIMILYKGPTILKTHLSDSSNKLQFSPQLNWIMGGIFCVGDSLASSMWYIYQASVVKKYPAVTVIVFFQILFSTVQCTVFALIAVRDPREWRVKLDMELIGIVYQAIGATLIRYMLCTWCVFRAGPLFCAMFKPVGIIFTVFMGVIFLGDDFGLGSLIGAVIIVAGFYTVLWGKSRGENNNENLESSCHNAPLLQNTA</sequence>
<keyword evidence="9" id="KW-1185">Reference proteome</keyword>
<evidence type="ECO:0000259" key="7">
    <source>
        <dbReference type="Pfam" id="PF00892"/>
    </source>
</evidence>
<gene>
    <name evidence="8" type="ORF">KK1_012479</name>
</gene>
<proteinExistence type="inferred from homology"/>
<evidence type="ECO:0000256" key="4">
    <source>
        <dbReference type="ARBA" id="ARBA00022989"/>
    </source>
</evidence>
<evidence type="ECO:0000313" key="8">
    <source>
        <dbReference type="EMBL" id="KYP66193.1"/>
    </source>
</evidence>